<dbReference type="HOGENOM" id="CLU_116577_2_0_2"/>
<dbReference type="Gene3D" id="2.30.130.10">
    <property type="entry name" value="PUA domain"/>
    <property type="match status" value="1"/>
</dbReference>
<dbReference type="RefSeq" id="WP_013605678.1">
    <property type="nucleotide sequence ID" value="NC_015151.1"/>
</dbReference>
<dbReference type="SUPFAM" id="SSF88697">
    <property type="entry name" value="PUA domain-like"/>
    <property type="match status" value="1"/>
</dbReference>
<dbReference type="InterPro" id="IPR036974">
    <property type="entry name" value="PUA_sf"/>
</dbReference>
<proteinExistence type="predicted"/>
<dbReference type="InterPro" id="IPR029402">
    <property type="entry name" value="TGT_C2"/>
</dbReference>
<dbReference type="GeneID" id="10289977"/>
<dbReference type="SUPFAM" id="SSF88802">
    <property type="entry name" value="Pre-PUA domain"/>
    <property type="match status" value="1"/>
</dbReference>
<keyword evidence="3" id="KW-1185">Reference proteome</keyword>
<evidence type="ECO:0000313" key="3">
    <source>
        <dbReference type="Proteomes" id="UP000007485"/>
    </source>
</evidence>
<dbReference type="Gene3D" id="3.10.450.90">
    <property type="entry name" value="ArcTGT, C2 domain"/>
    <property type="match status" value="1"/>
</dbReference>
<dbReference type="eggNOG" id="arCOG00991">
    <property type="taxonomic scope" value="Archaea"/>
</dbReference>
<dbReference type="InterPro" id="IPR004521">
    <property type="entry name" value="Uncharacterised_CHP00451"/>
</dbReference>
<dbReference type="InterPro" id="IPR002478">
    <property type="entry name" value="PUA"/>
</dbReference>
<dbReference type="STRING" id="985053.VMUT_2325"/>
<dbReference type="NCBIfam" id="TIGR00451">
    <property type="entry name" value="unchar_dom_2"/>
    <property type="match status" value="1"/>
</dbReference>
<dbReference type="PROSITE" id="PS50890">
    <property type="entry name" value="PUA"/>
    <property type="match status" value="1"/>
</dbReference>
<evidence type="ECO:0000259" key="1">
    <source>
        <dbReference type="SMART" id="SM00359"/>
    </source>
</evidence>
<accession>F0QY31</accession>
<dbReference type="Pfam" id="PF01472">
    <property type="entry name" value="PUA"/>
    <property type="match status" value="1"/>
</dbReference>
<dbReference type="GO" id="GO:0003723">
    <property type="term" value="F:RNA binding"/>
    <property type="evidence" value="ECO:0007669"/>
    <property type="project" value="InterPro"/>
</dbReference>
<dbReference type="OrthoDB" id="7576at2157"/>
<evidence type="ECO:0000313" key="2">
    <source>
        <dbReference type="EMBL" id="ADY02517.1"/>
    </source>
</evidence>
<dbReference type="AlphaFoldDB" id="F0QY31"/>
<name>F0QY31_VULM7</name>
<sequence length="149" mass="16454">MDQLTKDIIRGVISYIYGPDVLKRLSGEFRIEVGKTGGLRRIYLGNKLVFTIRASDGRPLPTIEGARLIDRIVVVSRDAAPFVRQGRSVMAKFVVDVRNAVPGDEVAIYSEDGELLGVGRLVLSKEEVLSVGRGVTVKLRHHVRDNGEK</sequence>
<dbReference type="KEGG" id="vmo:VMUT_2325"/>
<dbReference type="Pfam" id="PF14810">
    <property type="entry name" value="TGT_C2"/>
    <property type="match status" value="1"/>
</dbReference>
<reference evidence="2 3" key="1">
    <citation type="journal article" date="2011" name="J. Bacteriol.">
        <title>Complete genome sequence of 'Vulcanisaeta moutnovskia' strain 768-28, a novel member of the hyperthermophilic crenarchaeal genus vulcanisaeta.</title>
        <authorList>
            <person name="Gumerov V.M."/>
            <person name="Mardanov A.V."/>
            <person name="Beletsky A.V."/>
            <person name="Prokofeva M.I."/>
            <person name="Bonch-Osmolovskaya E.A."/>
            <person name="Ravin N.V."/>
            <person name="Skryabin K.G."/>
        </authorList>
    </citation>
    <scope>NUCLEOTIDE SEQUENCE [LARGE SCALE GENOMIC DNA]</scope>
    <source>
        <strain evidence="2 3">768-28</strain>
    </source>
</reference>
<organism evidence="2 3">
    <name type="scientific">Vulcanisaeta moutnovskia (strain 768-28)</name>
    <dbReference type="NCBI Taxonomy" id="985053"/>
    <lineage>
        <taxon>Archaea</taxon>
        <taxon>Thermoproteota</taxon>
        <taxon>Thermoprotei</taxon>
        <taxon>Thermoproteales</taxon>
        <taxon>Thermoproteaceae</taxon>
        <taxon>Vulcanisaeta</taxon>
    </lineage>
</organism>
<dbReference type="Proteomes" id="UP000007485">
    <property type="component" value="Chromosome"/>
</dbReference>
<dbReference type="EMBL" id="CP002529">
    <property type="protein sequence ID" value="ADY02517.1"/>
    <property type="molecule type" value="Genomic_DNA"/>
</dbReference>
<gene>
    <name evidence="2" type="ordered locus">VMUT_2325</name>
</gene>
<dbReference type="InterPro" id="IPR038250">
    <property type="entry name" value="TGT_C2_sf"/>
</dbReference>
<dbReference type="InterPro" id="IPR015947">
    <property type="entry name" value="PUA-like_sf"/>
</dbReference>
<feature type="domain" description="PUA" evidence="1">
    <location>
        <begin position="71"/>
        <end position="144"/>
    </location>
</feature>
<protein>
    <submittedName>
        <fullName evidence="2">PUA domain containing protein</fullName>
    </submittedName>
</protein>
<dbReference type="SMART" id="SM00359">
    <property type="entry name" value="PUA"/>
    <property type="match status" value="1"/>
</dbReference>
<dbReference type="CDD" id="cd21149">
    <property type="entry name" value="PUA_archaeosine_TGT"/>
    <property type="match status" value="1"/>
</dbReference>